<evidence type="ECO:0000256" key="1">
    <source>
        <dbReference type="ARBA" id="ARBA00009283"/>
    </source>
</evidence>
<keyword evidence="9" id="KW-1185">Reference proteome</keyword>
<dbReference type="Proteomes" id="UP000037751">
    <property type="component" value="Unassembled WGS sequence"/>
</dbReference>
<proteinExistence type="inferred from homology"/>
<comment type="caution">
    <text evidence="8">The sequence shown here is derived from an EMBL/GenBank/DDBJ whole genome shotgun (WGS) entry which is preliminary data.</text>
</comment>
<dbReference type="PANTHER" id="PTHR11782">
    <property type="entry name" value="ADENOSINE/GUANOSINE DIPHOSPHATASE"/>
    <property type="match status" value="1"/>
</dbReference>
<dbReference type="OrthoDB" id="6372431at2759"/>
<dbReference type="STRING" id="77020.A0A0M9VQD9"/>
<feature type="binding site" evidence="4">
    <location>
        <begin position="215"/>
        <end position="219"/>
    </location>
    <ligand>
        <name>ATP</name>
        <dbReference type="ChEBI" id="CHEBI:30616"/>
    </ligand>
</feature>
<dbReference type="Gene3D" id="3.30.420.40">
    <property type="match status" value="1"/>
</dbReference>
<gene>
    <name evidence="8" type="ORF">Malapachy_2115</name>
</gene>
<evidence type="ECO:0000256" key="3">
    <source>
        <dbReference type="PIRSR" id="PIRSR600407-1"/>
    </source>
</evidence>
<organism evidence="8 9">
    <name type="scientific">Malassezia pachydermatis</name>
    <dbReference type="NCBI Taxonomy" id="77020"/>
    <lineage>
        <taxon>Eukaryota</taxon>
        <taxon>Fungi</taxon>
        <taxon>Dikarya</taxon>
        <taxon>Basidiomycota</taxon>
        <taxon>Ustilaginomycotina</taxon>
        <taxon>Malasseziomycetes</taxon>
        <taxon>Malasseziales</taxon>
        <taxon>Malasseziaceae</taxon>
        <taxon>Malassezia</taxon>
    </lineage>
</organism>
<feature type="region of interest" description="Disordered" evidence="6">
    <location>
        <begin position="640"/>
        <end position="766"/>
    </location>
</feature>
<evidence type="ECO:0000256" key="6">
    <source>
        <dbReference type="SAM" id="MobiDB-lite"/>
    </source>
</evidence>
<dbReference type="AlphaFoldDB" id="A0A0M9VQD9"/>
<dbReference type="EMBL" id="LGAV01000002">
    <property type="protein sequence ID" value="KOS15415.1"/>
    <property type="molecule type" value="Genomic_DNA"/>
</dbReference>
<dbReference type="GO" id="GO:0004382">
    <property type="term" value="F:GDP phosphatase activity"/>
    <property type="evidence" value="ECO:0007669"/>
    <property type="project" value="TreeGrafter"/>
</dbReference>
<evidence type="ECO:0000256" key="5">
    <source>
        <dbReference type="RuleBase" id="RU003833"/>
    </source>
</evidence>
<protein>
    <submittedName>
        <fullName evidence="8">Ynd1-apyrase (Ndpase ntpase)</fullName>
    </submittedName>
</protein>
<dbReference type="RefSeq" id="XP_017993047.1">
    <property type="nucleotide sequence ID" value="XM_018136607.1"/>
</dbReference>
<dbReference type="GO" id="GO:0046036">
    <property type="term" value="P:CTP metabolic process"/>
    <property type="evidence" value="ECO:0007669"/>
    <property type="project" value="TreeGrafter"/>
</dbReference>
<keyword evidence="7" id="KW-0472">Membrane</keyword>
<dbReference type="GeneID" id="28728482"/>
<dbReference type="GO" id="GO:0006256">
    <property type="term" value="P:UDP catabolic process"/>
    <property type="evidence" value="ECO:0007669"/>
    <property type="project" value="TreeGrafter"/>
</dbReference>
<dbReference type="GO" id="GO:0045134">
    <property type="term" value="F:UDP phosphatase activity"/>
    <property type="evidence" value="ECO:0007669"/>
    <property type="project" value="TreeGrafter"/>
</dbReference>
<dbReference type="GO" id="GO:0016020">
    <property type="term" value="C:membrane"/>
    <property type="evidence" value="ECO:0007669"/>
    <property type="project" value="TreeGrafter"/>
</dbReference>
<keyword evidence="7" id="KW-0812">Transmembrane</keyword>
<name>A0A0M9VQD9_9BASI</name>
<dbReference type="Gene3D" id="3.30.420.150">
    <property type="entry name" value="Exopolyphosphatase. Domain 2"/>
    <property type="match status" value="1"/>
</dbReference>
<keyword evidence="4" id="KW-0067">ATP-binding</keyword>
<sequence>MERFRRSPLSSPSSVNETSLLWTDQRKYTVIVDAGSSGSRLMVYSWRDVGWDRKYRLHHQLPLDVLPTIERGVPPESDQAWQVKVEPGLSSFAGRTGELRPYLEGLLLHVRAVVPEHALPHTPIYVMATAGMRLLEPVERQAILLETCRVLREHPFQFEGSLYDYTDADADSACQGQVRVISGEEEGLFGWIAINYLMNGFSTSDKTFGFLDMGGASTQIAFAPADTSTGADLFNVTLQKLDASKESHHVFVTTFLGYGTNAARTRYLYSLKDGDTTALPDSYVDPCLPKGLQLSLDDGQGHVQGTGSLRQCMAQQVPLLDQGAACSVPPCLFHGVHVPPIDYTKNEFVGVSEYWYSSHDVFDLGGSYDHKKFHQAADEFCASDWSQLEANFKAHKYPSQVTLSRLQMQCFKAAWMSTVLHEGLQLPREHNQSLFQSVNDVHGLGVSWTLGKALLEANKDVTLQAPHWPIPAYAATSWLWLVGFLAVALLGAVALALRRRWDRARVLWMPLATTDSMETPVEEHSMVVPMPQADEDDISDASTPSLEDKRSKAGGAWGRFLSRTASYASLQWEKMAITPPRSASVSASRRSSITRPLPRLGSDRSEAPLRVTSPPMPWTPSWIHRTSSPLTVKIPILPLSDTAPDASTPDALTRSVSPKSDRRPTLSTWSGGGPLSRDNSLVFTTAVSSGYLGSRPPSRVSSPRPLDARRASSPNALTLPLSLSVRSDIRGRPTSTPSPGPGASPILHARTNPLPSPDISSFPEGP</sequence>
<dbReference type="GO" id="GO:0005794">
    <property type="term" value="C:Golgi apparatus"/>
    <property type="evidence" value="ECO:0007669"/>
    <property type="project" value="TreeGrafter"/>
</dbReference>
<feature type="compositionally biased region" description="Low complexity" evidence="6">
    <location>
        <begin position="694"/>
        <end position="705"/>
    </location>
</feature>
<dbReference type="PROSITE" id="PS01238">
    <property type="entry name" value="GDA1_CD39_NTPASE"/>
    <property type="match status" value="1"/>
</dbReference>
<feature type="region of interest" description="Disordered" evidence="6">
    <location>
        <begin position="580"/>
        <end position="613"/>
    </location>
</feature>
<keyword evidence="7" id="KW-1133">Transmembrane helix</keyword>
<accession>A0A0M9VQD9</accession>
<dbReference type="InterPro" id="IPR000407">
    <property type="entry name" value="GDA1_CD39_NTPase"/>
</dbReference>
<dbReference type="GO" id="GO:0017111">
    <property type="term" value="F:ribonucleoside triphosphate phosphatase activity"/>
    <property type="evidence" value="ECO:0007669"/>
    <property type="project" value="TreeGrafter"/>
</dbReference>
<feature type="active site" description="Proton acceptor" evidence="3">
    <location>
        <position position="186"/>
    </location>
</feature>
<evidence type="ECO:0000256" key="4">
    <source>
        <dbReference type="PIRSR" id="PIRSR600407-2"/>
    </source>
</evidence>
<dbReference type="PANTHER" id="PTHR11782:SF121">
    <property type="entry name" value="NUCLEOSIDE-DIPHOSPHATASE MIG-23"/>
    <property type="match status" value="1"/>
</dbReference>
<keyword evidence="2 5" id="KW-0378">Hydrolase</keyword>
<dbReference type="VEuPathDB" id="FungiDB:Malapachy_2115"/>
<feature type="transmembrane region" description="Helical" evidence="7">
    <location>
        <begin position="478"/>
        <end position="497"/>
    </location>
</feature>
<dbReference type="Pfam" id="PF01150">
    <property type="entry name" value="GDA1_CD39"/>
    <property type="match status" value="1"/>
</dbReference>
<dbReference type="GO" id="GO:0005524">
    <property type="term" value="F:ATP binding"/>
    <property type="evidence" value="ECO:0007669"/>
    <property type="project" value="UniProtKB-KW"/>
</dbReference>
<reference evidence="8 9" key="1">
    <citation type="submission" date="2015-07" db="EMBL/GenBank/DDBJ databases">
        <title>Draft Genome Sequence of Malassezia furfur CBS1878 and Malassezia pachydermatis CBS1879.</title>
        <authorList>
            <person name="Triana S."/>
            <person name="Ohm R."/>
            <person name="Gonzalez A."/>
            <person name="DeCock H."/>
            <person name="Restrepo S."/>
            <person name="Celis A."/>
        </authorList>
    </citation>
    <scope>NUCLEOTIDE SEQUENCE [LARGE SCALE GENOMIC DNA]</scope>
    <source>
        <strain evidence="8 9">CBS 1879</strain>
    </source>
</reference>
<keyword evidence="4" id="KW-0547">Nucleotide-binding</keyword>
<evidence type="ECO:0000256" key="2">
    <source>
        <dbReference type="ARBA" id="ARBA00022801"/>
    </source>
</evidence>
<evidence type="ECO:0000313" key="9">
    <source>
        <dbReference type="Proteomes" id="UP000037751"/>
    </source>
</evidence>
<evidence type="ECO:0000256" key="7">
    <source>
        <dbReference type="SAM" id="Phobius"/>
    </source>
</evidence>
<comment type="similarity">
    <text evidence="1 5">Belongs to the GDA1/CD39 NTPase family.</text>
</comment>
<feature type="compositionally biased region" description="Polar residues" evidence="6">
    <location>
        <begin position="677"/>
        <end position="688"/>
    </location>
</feature>
<evidence type="ECO:0000313" key="8">
    <source>
        <dbReference type="EMBL" id="KOS15415.1"/>
    </source>
</evidence>
<feature type="compositionally biased region" description="Low complexity" evidence="6">
    <location>
        <begin position="581"/>
        <end position="591"/>
    </location>
</feature>